<dbReference type="Proteomes" id="UP001500689">
    <property type="component" value="Unassembled WGS sequence"/>
</dbReference>
<evidence type="ECO:0000256" key="1">
    <source>
        <dbReference type="ARBA" id="ARBA00023239"/>
    </source>
</evidence>
<dbReference type="InterPro" id="IPR006680">
    <property type="entry name" value="Amidohydro-rel"/>
</dbReference>
<proteinExistence type="predicted"/>
<sequence length="319" mass="34386">MKLIALEEHAFPRSVIDAAGLDLGRRAARFVDDLDDLDGHRLKIMDAHGIDMQVLSAGVGGVLQALPADEAVRHCRALNDALTAATSRHPDRYRAFATLPMSDPVAAAREFERAVRDDGHVGAMIHGQTNGTFLDDTSVEPVLAAAEVLGVPIYLHPSLPPKTVQTAYFGDLDPDLGAVLAGSGWGWHAECGMHVLRMATTGVFTRHPDLQLIVGHMGENLPFSLARADTMIGPVLGWRPGQLANTVTSHVHITTCGYTTTPPLLCTVQVFGADRMLFSVDYPFSDTGPAVEFLRDAPISEPDRNKIAYANAARLLRLS</sequence>
<accession>A0ABP6WHM9</accession>
<evidence type="ECO:0000313" key="4">
    <source>
        <dbReference type="Proteomes" id="UP001500689"/>
    </source>
</evidence>
<dbReference type="RefSeq" id="WP_344861673.1">
    <property type="nucleotide sequence ID" value="NZ_BAAAZN010000007.1"/>
</dbReference>
<feature type="domain" description="Amidohydrolase-related" evidence="2">
    <location>
        <begin position="39"/>
        <end position="318"/>
    </location>
</feature>
<dbReference type="Pfam" id="PF04909">
    <property type="entry name" value="Amidohydro_2"/>
    <property type="match status" value="1"/>
</dbReference>
<dbReference type="InterPro" id="IPR032465">
    <property type="entry name" value="ACMSD"/>
</dbReference>
<dbReference type="Gene3D" id="3.20.20.140">
    <property type="entry name" value="Metal-dependent hydrolases"/>
    <property type="match status" value="1"/>
</dbReference>
<keyword evidence="4" id="KW-1185">Reference proteome</keyword>
<evidence type="ECO:0000259" key="2">
    <source>
        <dbReference type="Pfam" id="PF04909"/>
    </source>
</evidence>
<name>A0ABP6WHM9_9PSEU</name>
<gene>
    <name evidence="3" type="ORF">GCM10022222_38760</name>
</gene>
<dbReference type="InterPro" id="IPR032466">
    <property type="entry name" value="Metal_Hydrolase"/>
</dbReference>
<dbReference type="PANTHER" id="PTHR21240:SF30">
    <property type="entry name" value="AMIDOHYDROLASE-RELATED DOMAIN-CONTAINING PROTEIN-RELATED"/>
    <property type="match status" value="1"/>
</dbReference>
<organism evidence="3 4">
    <name type="scientific">Amycolatopsis ultiminotia</name>
    <dbReference type="NCBI Taxonomy" id="543629"/>
    <lineage>
        <taxon>Bacteria</taxon>
        <taxon>Bacillati</taxon>
        <taxon>Actinomycetota</taxon>
        <taxon>Actinomycetes</taxon>
        <taxon>Pseudonocardiales</taxon>
        <taxon>Pseudonocardiaceae</taxon>
        <taxon>Amycolatopsis</taxon>
    </lineage>
</organism>
<protein>
    <submittedName>
        <fullName evidence="3">Amidohydrolase family protein</fullName>
    </submittedName>
</protein>
<dbReference type="EMBL" id="BAAAZN010000007">
    <property type="protein sequence ID" value="GAA3551450.1"/>
    <property type="molecule type" value="Genomic_DNA"/>
</dbReference>
<comment type="caution">
    <text evidence="3">The sequence shown here is derived from an EMBL/GenBank/DDBJ whole genome shotgun (WGS) entry which is preliminary data.</text>
</comment>
<evidence type="ECO:0000313" key="3">
    <source>
        <dbReference type="EMBL" id="GAA3551450.1"/>
    </source>
</evidence>
<reference evidence="4" key="1">
    <citation type="journal article" date="2019" name="Int. J. Syst. Evol. Microbiol.">
        <title>The Global Catalogue of Microorganisms (GCM) 10K type strain sequencing project: providing services to taxonomists for standard genome sequencing and annotation.</title>
        <authorList>
            <consortium name="The Broad Institute Genomics Platform"/>
            <consortium name="The Broad Institute Genome Sequencing Center for Infectious Disease"/>
            <person name="Wu L."/>
            <person name="Ma J."/>
        </authorList>
    </citation>
    <scope>NUCLEOTIDE SEQUENCE [LARGE SCALE GENOMIC DNA]</scope>
    <source>
        <strain evidence="4">JCM 16898</strain>
    </source>
</reference>
<keyword evidence="1" id="KW-0456">Lyase</keyword>
<dbReference type="SUPFAM" id="SSF51556">
    <property type="entry name" value="Metallo-dependent hydrolases"/>
    <property type="match status" value="1"/>
</dbReference>
<dbReference type="PANTHER" id="PTHR21240">
    <property type="entry name" value="2-AMINO-3-CARBOXYLMUCONATE-6-SEMIALDEHYDE DECARBOXYLASE"/>
    <property type="match status" value="1"/>
</dbReference>